<accession>A0A0D1D8E0</accession>
<organism evidence="3 4">
    <name type="scientific">Jannaschia aquimarina</name>
    <dbReference type="NCBI Taxonomy" id="935700"/>
    <lineage>
        <taxon>Bacteria</taxon>
        <taxon>Pseudomonadati</taxon>
        <taxon>Pseudomonadota</taxon>
        <taxon>Alphaproteobacteria</taxon>
        <taxon>Rhodobacterales</taxon>
        <taxon>Roseobacteraceae</taxon>
        <taxon>Jannaschia</taxon>
    </lineage>
</organism>
<dbReference type="Proteomes" id="UP000032232">
    <property type="component" value="Unassembled WGS sequence"/>
</dbReference>
<keyword evidence="4" id="KW-1185">Reference proteome</keyword>
<sequence>MTAFSRRRFMAAVSAPLALVACGNGVNSPGSQRIDARVNQAINFMYSEVPGSETLAQRSSGMLMMPLVTEAGLGLGGAYGRGALLIDGVTVDYYSTTSASAGLQIGAQQYSHALFFMTDRALQDFRMSSGWVAGADLEYAVSTRRGALTTDTTTLLTPVVAVVFGQAGLIAGATVEGAKYNRIIP</sequence>
<dbReference type="AlphaFoldDB" id="A0A0D1D8E0"/>
<dbReference type="RefSeq" id="WP_043918869.1">
    <property type="nucleotide sequence ID" value="NZ_FZPF01000015.1"/>
</dbReference>
<dbReference type="InterPro" id="IPR007461">
    <property type="entry name" value="Ysc84_actin-binding"/>
</dbReference>
<dbReference type="PROSITE" id="PS51257">
    <property type="entry name" value="PROKAR_LIPOPROTEIN"/>
    <property type="match status" value="1"/>
</dbReference>
<dbReference type="STRING" id="935700.jaqu_20490"/>
<reference evidence="3 4" key="1">
    <citation type="submission" date="2015-02" db="EMBL/GenBank/DDBJ databases">
        <title>Genome Sequence of Jannaschia aquimarina DSM28248, a member of the Roseobacter clade.</title>
        <authorList>
            <person name="Voget S."/>
            <person name="Daniel R."/>
        </authorList>
    </citation>
    <scope>NUCLEOTIDE SEQUENCE [LARGE SCALE GENOMIC DNA]</scope>
    <source>
        <strain evidence="3 4">GSW-M26</strain>
    </source>
</reference>
<feature type="domain" description="Ysc84 actin-binding" evidence="2">
    <location>
        <begin position="98"/>
        <end position="180"/>
    </location>
</feature>
<gene>
    <name evidence="3" type="ORF">jaqu_20490</name>
</gene>
<dbReference type="OrthoDB" id="7847492at2"/>
<evidence type="ECO:0000313" key="4">
    <source>
        <dbReference type="Proteomes" id="UP000032232"/>
    </source>
</evidence>
<comment type="caution">
    <text evidence="3">The sequence shown here is derived from an EMBL/GenBank/DDBJ whole genome shotgun (WGS) entry which is preliminary data.</text>
</comment>
<feature type="signal peptide" evidence="1">
    <location>
        <begin position="1"/>
        <end position="20"/>
    </location>
</feature>
<keyword evidence="1" id="KW-0732">Signal</keyword>
<evidence type="ECO:0000256" key="1">
    <source>
        <dbReference type="SAM" id="SignalP"/>
    </source>
</evidence>
<name>A0A0D1D8E0_9RHOB</name>
<evidence type="ECO:0000313" key="3">
    <source>
        <dbReference type="EMBL" id="KIT16188.1"/>
    </source>
</evidence>
<protein>
    <recommendedName>
        <fullName evidence="2">Ysc84 actin-binding domain-containing protein</fullName>
    </recommendedName>
</protein>
<evidence type="ECO:0000259" key="2">
    <source>
        <dbReference type="Pfam" id="PF04366"/>
    </source>
</evidence>
<feature type="chain" id="PRO_5002229009" description="Ysc84 actin-binding domain-containing protein" evidence="1">
    <location>
        <begin position="21"/>
        <end position="185"/>
    </location>
</feature>
<proteinExistence type="predicted"/>
<dbReference type="EMBL" id="JYFE01000038">
    <property type="protein sequence ID" value="KIT16188.1"/>
    <property type="molecule type" value="Genomic_DNA"/>
</dbReference>
<dbReference type="PATRIC" id="fig|935700.4.peg.2115"/>
<dbReference type="Pfam" id="PF04366">
    <property type="entry name" value="Ysc84"/>
    <property type="match status" value="1"/>
</dbReference>